<name>A0A9N8WRE4_FUNMO</name>
<accession>A0A9N8WRE4</accession>
<gene>
    <name evidence="1" type="ORF">FMOSSE_LOCUS3531</name>
</gene>
<evidence type="ECO:0000313" key="2">
    <source>
        <dbReference type="Proteomes" id="UP000789375"/>
    </source>
</evidence>
<sequence>MTRAECVTGYADYTVKQYFKVWTTDIPAFSIKTGVVNLDTLLPVHTSLIDDVARMEDVYDVMSKEEIWRHRAGIASDIVRNMPSFMSIDAEV</sequence>
<organism evidence="1 2">
    <name type="scientific">Funneliformis mosseae</name>
    <name type="common">Endomycorrhizal fungus</name>
    <name type="synonym">Glomus mosseae</name>
    <dbReference type="NCBI Taxonomy" id="27381"/>
    <lineage>
        <taxon>Eukaryota</taxon>
        <taxon>Fungi</taxon>
        <taxon>Fungi incertae sedis</taxon>
        <taxon>Mucoromycota</taxon>
        <taxon>Glomeromycotina</taxon>
        <taxon>Glomeromycetes</taxon>
        <taxon>Glomerales</taxon>
        <taxon>Glomeraceae</taxon>
        <taxon>Funneliformis</taxon>
    </lineage>
</organism>
<proteinExistence type="predicted"/>
<comment type="caution">
    <text evidence="1">The sequence shown here is derived from an EMBL/GenBank/DDBJ whole genome shotgun (WGS) entry which is preliminary data.</text>
</comment>
<evidence type="ECO:0000313" key="1">
    <source>
        <dbReference type="EMBL" id="CAG8490979.1"/>
    </source>
</evidence>
<dbReference type="EMBL" id="CAJVPP010000533">
    <property type="protein sequence ID" value="CAG8490979.1"/>
    <property type="molecule type" value="Genomic_DNA"/>
</dbReference>
<keyword evidence="2" id="KW-1185">Reference proteome</keyword>
<dbReference type="Proteomes" id="UP000789375">
    <property type="component" value="Unassembled WGS sequence"/>
</dbReference>
<dbReference type="AlphaFoldDB" id="A0A9N8WRE4"/>
<reference evidence="1" key="1">
    <citation type="submission" date="2021-06" db="EMBL/GenBank/DDBJ databases">
        <authorList>
            <person name="Kallberg Y."/>
            <person name="Tangrot J."/>
            <person name="Rosling A."/>
        </authorList>
    </citation>
    <scope>NUCLEOTIDE SEQUENCE</scope>
    <source>
        <strain evidence="1">87-6 pot B 2015</strain>
    </source>
</reference>
<protein>
    <submittedName>
        <fullName evidence="1">6742_t:CDS:1</fullName>
    </submittedName>
</protein>